<gene>
    <name evidence="2" type="ORF">PBS003_LOCUS3004</name>
</gene>
<comment type="caution">
    <text evidence="2">The sequence shown here is derived from an EMBL/GenBank/DDBJ whole genome shotgun (WGS) entry which is preliminary data.</text>
</comment>
<reference evidence="2" key="1">
    <citation type="submission" date="2021-11" db="EMBL/GenBank/DDBJ databases">
        <authorList>
            <person name="Islam A."/>
            <person name="Islam S."/>
            <person name="Flora M.S."/>
            <person name="Rahman M."/>
            <person name="Ziaur R.M."/>
            <person name="Epstein J.H."/>
            <person name="Hassan M."/>
            <person name="Klassen M."/>
            <person name="Woodard K."/>
            <person name="Webb A."/>
            <person name="Webby R.J."/>
            <person name="El Zowalaty M.E."/>
        </authorList>
    </citation>
    <scope>NUCLEOTIDE SEQUENCE</scope>
    <source>
        <strain evidence="2">Pbs3</strain>
    </source>
</reference>
<dbReference type="AlphaFoldDB" id="A0AAU9L7X9"/>
<organism evidence="2 3">
    <name type="scientific">Peronospora belbahrii</name>
    <dbReference type="NCBI Taxonomy" id="622444"/>
    <lineage>
        <taxon>Eukaryota</taxon>
        <taxon>Sar</taxon>
        <taxon>Stramenopiles</taxon>
        <taxon>Oomycota</taxon>
        <taxon>Peronosporomycetes</taxon>
        <taxon>Peronosporales</taxon>
        <taxon>Peronosporaceae</taxon>
        <taxon>Peronospora</taxon>
    </lineage>
</organism>
<evidence type="ECO:0000313" key="2">
    <source>
        <dbReference type="EMBL" id="CAH0476216.1"/>
    </source>
</evidence>
<protein>
    <submittedName>
        <fullName evidence="2">Uncharacterized protein</fullName>
    </submittedName>
</protein>
<proteinExistence type="predicted"/>
<sequence length="177" mass="19360">MRSESRDSEDGDDTALTDFCVMLDPYGDEYNPVRENRVLPAGLSMEFLVQLSIEFLVEIFRVVLDLDFGVSDGEFGPDDAVSDLEDVFMDDTGPLVVPLVGAGDTSTHLVDAVAVPMDIHFGARRSPPPPPTLRVNGKRRRLNDVDDADARKLAELLLLVDEDEAGNPQSALQATRS</sequence>
<evidence type="ECO:0000313" key="3">
    <source>
        <dbReference type="Proteomes" id="UP001160483"/>
    </source>
</evidence>
<accession>A0AAU9L7X9</accession>
<name>A0AAU9L7X9_9STRA</name>
<feature type="region of interest" description="Disordered" evidence="1">
    <location>
        <begin position="121"/>
        <end position="140"/>
    </location>
</feature>
<dbReference type="EMBL" id="CAKKTJ010000145">
    <property type="protein sequence ID" value="CAH0476216.1"/>
    <property type="molecule type" value="Genomic_DNA"/>
</dbReference>
<evidence type="ECO:0000256" key="1">
    <source>
        <dbReference type="SAM" id="MobiDB-lite"/>
    </source>
</evidence>
<dbReference type="Proteomes" id="UP001160483">
    <property type="component" value="Unassembled WGS sequence"/>
</dbReference>